<dbReference type="SMART" id="SM01323">
    <property type="entry name" value="YajC"/>
    <property type="match status" value="1"/>
</dbReference>
<feature type="transmembrane region" description="Helical" evidence="10">
    <location>
        <begin position="12"/>
        <end position="28"/>
    </location>
</feature>
<evidence type="ECO:0000256" key="4">
    <source>
        <dbReference type="ARBA" id="ARBA00022475"/>
    </source>
</evidence>
<keyword evidence="6" id="KW-0653">Protein transport</keyword>
<dbReference type="Pfam" id="PF02699">
    <property type="entry name" value="YajC"/>
    <property type="match status" value="1"/>
</dbReference>
<keyword evidence="8" id="KW-0811">Translocation</keyword>
<evidence type="ECO:0000256" key="8">
    <source>
        <dbReference type="ARBA" id="ARBA00023010"/>
    </source>
</evidence>
<sequence length="96" mass="10718">MQGGDTMALLNSLWPFVLMGGIFYFMLWKPQKKEQQKRQDLLNSLKEGDEIITIGGIYGKITAISEKRVKVEVAEGVVIEMARNAISGFQNPAKNS</sequence>
<dbReference type="EMBL" id="MNTG01000024">
    <property type="protein sequence ID" value="OLA38254.1"/>
    <property type="molecule type" value="Genomic_DNA"/>
</dbReference>
<evidence type="ECO:0000256" key="6">
    <source>
        <dbReference type="ARBA" id="ARBA00022927"/>
    </source>
</evidence>
<keyword evidence="4" id="KW-1003">Cell membrane</keyword>
<protein>
    <submittedName>
        <fullName evidence="11">Preprotein translocase subunit YajC</fullName>
    </submittedName>
</protein>
<name>A0A1Q6R799_9FIRM</name>
<dbReference type="GO" id="GO:0005886">
    <property type="term" value="C:plasma membrane"/>
    <property type="evidence" value="ECO:0007669"/>
    <property type="project" value="UniProtKB-SubCell"/>
</dbReference>
<dbReference type="PRINTS" id="PR01853">
    <property type="entry name" value="YAJCTRNLCASE"/>
</dbReference>
<keyword evidence="7 10" id="KW-1133">Transmembrane helix</keyword>
<dbReference type="InterPro" id="IPR003849">
    <property type="entry name" value="Preprotein_translocase_YajC"/>
</dbReference>
<reference evidence="11 12" key="1">
    <citation type="journal article" date="2016" name="Nat. Biotechnol.">
        <title>Measurement of bacterial replication rates in microbial communities.</title>
        <authorList>
            <person name="Brown C.T."/>
            <person name="Olm M.R."/>
            <person name="Thomas B.C."/>
            <person name="Banfield J.F."/>
        </authorList>
    </citation>
    <scope>NUCLEOTIDE SEQUENCE [LARGE SCALE GENOMIC DNA]</scope>
    <source>
        <strain evidence="11">46_33</strain>
    </source>
</reference>
<evidence type="ECO:0000313" key="11">
    <source>
        <dbReference type="EMBL" id="OLA38254.1"/>
    </source>
</evidence>
<dbReference type="RefSeq" id="WP_304095929.1">
    <property type="nucleotide sequence ID" value="NZ_CAUDUD010000015.1"/>
</dbReference>
<dbReference type="NCBIfam" id="TIGR00739">
    <property type="entry name" value="yajC"/>
    <property type="match status" value="1"/>
</dbReference>
<keyword evidence="3" id="KW-0813">Transport</keyword>
<dbReference type="STRING" id="626940.BHW43_03945"/>
<dbReference type="PANTHER" id="PTHR33909:SF1">
    <property type="entry name" value="SEC TRANSLOCON ACCESSORY COMPLEX SUBUNIT YAJC"/>
    <property type="match status" value="1"/>
</dbReference>
<evidence type="ECO:0000256" key="5">
    <source>
        <dbReference type="ARBA" id="ARBA00022692"/>
    </source>
</evidence>
<dbReference type="Proteomes" id="UP000186777">
    <property type="component" value="Unassembled WGS sequence"/>
</dbReference>
<evidence type="ECO:0000256" key="1">
    <source>
        <dbReference type="ARBA" id="ARBA00004162"/>
    </source>
</evidence>
<keyword evidence="5 10" id="KW-0812">Transmembrane</keyword>
<organism evidence="11 12">
    <name type="scientific">Phascolarctobacterium succinatutens</name>
    <dbReference type="NCBI Taxonomy" id="626940"/>
    <lineage>
        <taxon>Bacteria</taxon>
        <taxon>Bacillati</taxon>
        <taxon>Bacillota</taxon>
        <taxon>Negativicutes</taxon>
        <taxon>Acidaminococcales</taxon>
        <taxon>Acidaminococcaceae</taxon>
        <taxon>Phascolarctobacterium</taxon>
    </lineage>
</organism>
<dbReference type="AlphaFoldDB" id="A0A1Q6R799"/>
<dbReference type="GO" id="GO:0015031">
    <property type="term" value="P:protein transport"/>
    <property type="evidence" value="ECO:0007669"/>
    <property type="project" value="UniProtKB-KW"/>
</dbReference>
<keyword evidence="9 10" id="KW-0472">Membrane</keyword>
<comment type="subcellular location">
    <subcellularLocation>
        <location evidence="1">Cell membrane</location>
        <topology evidence="1">Single-pass membrane protein</topology>
    </subcellularLocation>
</comment>
<evidence type="ECO:0000256" key="2">
    <source>
        <dbReference type="ARBA" id="ARBA00006742"/>
    </source>
</evidence>
<evidence type="ECO:0000256" key="10">
    <source>
        <dbReference type="SAM" id="Phobius"/>
    </source>
</evidence>
<comment type="caution">
    <text evidence="11">The sequence shown here is derived from an EMBL/GenBank/DDBJ whole genome shotgun (WGS) entry which is preliminary data.</text>
</comment>
<accession>A0A1Q6R799</accession>
<evidence type="ECO:0000256" key="9">
    <source>
        <dbReference type="ARBA" id="ARBA00023136"/>
    </source>
</evidence>
<evidence type="ECO:0000313" key="12">
    <source>
        <dbReference type="Proteomes" id="UP000186777"/>
    </source>
</evidence>
<evidence type="ECO:0000256" key="7">
    <source>
        <dbReference type="ARBA" id="ARBA00022989"/>
    </source>
</evidence>
<gene>
    <name evidence="11" type="ORF">BHW43_03945</name>
</gene>
<comment type="similarity">
    <text evidence="2">Belongs to the YajC family.</text>
</comment>
<proteinExistence type="inferred from homology"/>
<evidence type="ECO:0000256" key="3">
    <source>
        <dbReference type="ARBA" id="ARBA00022448"/>
    </source>
</evidence>
<dbReference type="PANTHER" id="PTHR33909">
    <property type="entry name" value="SEC TRANSLOCON ACCESSORY COMPLEX SUBUNIT YAJC"/>
    <property type="match status" value="1"/>
</dbReference>